<evidence type="ECO:0000313" key="2">
    <source>
        <dbReference type="EMBL" id="KAG0720154.1"/>
    </source>
</evidence>
<dbReference type="AlphaFoldDB" id="A0A8J5CRW7"/>
<organism evidence="2 3">
    <name type="scientific">Chionoecetes opilio</name>
    <name type="common">Atlantic snow crab</name>
    <name type="synonym">Cancer opilio</name>
    <dbReference type="NCBI Taxonomy" id="41210"/>
    <lineage>
        <taxon>Eukaryota</taxon>
        <taxon>Metazoa</taxon>
        <taxon>Ecdysozoa</taxon>
        <taxon>Arthropoda</taxon>
        <taxon>Crustacea</taxon>
        <taxon>Multicrustacea</taxon>
        <taxon>Malacostraca</taxon>
        <taxon>Eumalacostraca</taxon>
        <taxon>Eucarida</taxon>
        <taxon>Decapoda</taxon>
        <taxon>Pleocyemata</taxon>
        <taxon>Brachyura</taxon>
        <taxon>Eubrachyura</taxon>
        <taxon>Majoidea</taxon>
        <taxon>Majidae</taxon>
        <taxon>Chionoecetes</taxon>
    </lineage>
</organism>
<feature type="region of interest" description="Disordered" evidence="1">
    <location>
        <begin position="132"/>
        <end position="156"/>
    </location>
</feature>
<keyword evidence="3" id="KW-1185">Reference proteome</keyword>
<sequence>MPGLPGTPPLRAHAQRVLAGRHLHQRWRKEPDIQPIPKHREPTKLRPISLISCTLKTDERMVLSRLQWRYGALHLTVLGYTPRVGTADRPPHPADSVSNKCPTITVFLDLERKAFDWPVLTLLFAHLERKGTGEDCSPGSRYYLQSPSGQTSSSRGLQIHATCDLENGIRPGRHSLKPVPVQPCYGGVVALRTFKAGTVPASVRRRPALDGHGRVTGSCIDANARSRNHHRQVARSWASNLGAEVPGHDYQEQPTQSV</sequence>
<dbReference type="EMBL" id="JACEEZ010013319">
    <property type="protein sequence ID" value="KAG0720154.1"/>
    <property type="molecule type" value="Genomic_DNA"/>
</dbReference>
<evidence type="ECO:0000313" key="3">
    <source>
        <dbReference type="Proteomes" id="UP000770661"/>
    </source>
</evidence>
<accession>A0A8J5CRW7</accession>
<dbReference type="Proteomes" id="UP000770661">
    <property type="component" value="Unassembled WGS sequence"/>
</dbReference>
<comment type="caution">
    <text evidence="2">The sequence shown here is derived from an EMBL/GenBank/DDBJ whole genome shotgun (WGS) entry which is preliminary data.</text>
</comment>
<name>A0A8J5CRW7_CHIOP</name>
<proteinExistence type="predicted"/>
<protein>
    <submittedName>
        <fullName evidence="2">Uncharacterized protein</fullName>
    </submittedName>
</protein>
<reference evidence="2" key="1">
    <citation type="submission" date="2020-07" db="EMBL/GenBank/DDBJ databases">
        <title>The High-quality genome of the commercially important snow crab, Chionoecetes opilio.</title>
        <authorList>
            <person name="Jeong J.-H."/>
            <person name="Ryu S."/>
        </authorList>
    </citation>
    <scope>NUCLEOTIDE SEQUENCE</scope>
    <source>
        <strain evidence="2">MADBK_172401_WGS</strain>
        <tissue evidence="2">Digestive gland</tissue>
    </source>
</reference>
<evidence type="ECO:0000256" key="1">
    <source>
        <dbReference type="SAM" id="MobiDB-lite"/>
    </source>
</evidence>
<feature type="compositionally biased region" description="Polar residues" evidence="1">
    <location>
        <begin position="143"/>
        <end position="156"/>
    </location>
</feature>
<gene>
    <name evidence="2" type="ORF">GWK47_049027</name>
</gene>
<dbReference type="OrthoDB" id="6381015at2759"/>